<organism evidence="2 3">
    <name type="scientific">Leucobacter edaphi</name>
    <dbReference type="NCBI Taxonomy" id="2796472"/>
    <lineage>
        <taxon>Bacteria</taxon>
        <taxon>Bacillati</taxon>
        <taxon>Actinomycetota</taxon>
        <taxon>Actinomycetes</taxon>
        <taxon>Micrococcales</taxon>
        <taxon>Microbacteriaceae</taxon>
        <taxon>Leucobacter</taxon>
    </lineage>
</organism>
<dbReference type="EMBL" id="JAEHOI010000007">
    <property type="protein sequence ID" value="MBK0422110.1"/>
    <property type="molecule type" value="Genomic_DNA"/>
</dbReference>
<gene>
    <name evidence="2" type="ORF">JD292_08480</name>
</gene>
<evidence type="ECO:0000313" key="2">
    <source>
        <dbReference type="EMBL" id="MBK0422110.1"/>
    </source>
</evidence>
<sequence length="61" mass="6714">MSPSSENQNEHQREPEETLDEPVMDGATEPFDADADPRKGEDDPALIRDVESGKPTTNPYG</sequence>
<dbReference type="RefSeq" id="WP_200132315.1">
    <property type="nucleotide sequence ID" value="NZ_JAEHOI010000007.1"/>
</dbReference>
<comment type="caution">
    <text evidence="2">The sequence shown here is derived from an EMBL/GenBank/DDBJ whole genome shotgun (WGS) entry which is preliminary data.</text>
</comment>
<evidence type="ECO:0000313" key="3">
    <source>
        <dbReference type="Proteomes" id="UP000618733"/>
    </source>
</evidence>
<reference evidence="2" key="1">
    <citation type="submission" date="2020-12" db="EMBL/GenBank/DDBJ databases">
        <title>Leucobacter sp. CAS2, isolated from Chromium sludge.</title>
        <authorList>
            <person name="Xu Z."/>
        </authorList>
    </citation>
    <scope>NUCLEOTIDE SEQUENCE</scope>
    <source>
        <strain evidence="2">CSA2</strain>
    </source>
</reference>
<name>A0A934QE41_9MICO</name>
<protein>
    <submittedName>
        <fullName evidence="2">Uncharacterized protein</fullName>
    </submittedName>
</protein>
<dbReference type="Proteomes" id="UP000618733">
    <property type="component" value="Unassembled WGS sequence"/>
</dbReference>
<feature type="compositionally biased region" description="Basic and acidic residues" evidence="1">
    <location>
        <begin position="35"/>
        <end position="52"/>
    </location>
</feature>
<accession>A0A934QE41</accession>
<keyword evidence="3" id="KW-1185">Reference proteome</keyword>
<evidence type="ECO:0000256" key="1">
    <source>
        <dbReference type="SAM" id="MobiDB-lite"/>
    </source>
</evidence>
<dbReference type="AlphaFoldDB" id="A0A934QE41"/>
<proteinExistence type="predicted"/>
<feature type="region of interest" description="Disordered" evidence="1">
    <location>
        <begin position="1"/>
        <end position="61"/>
    </location>
</feature>